<evidence type="ECO:0000259" key="2">
    <source>
        <dbReference type="SMART" id="SM01027"/>
    </source>
</evidence>
<dbReference type="GO" id="GO:0016787">
    <property type="term" value="F:hydrolase activity"/>
    <property type="evidence" value="ECO:0007669"/>
    <property type="project" value="UniProtKB-KW"/>
</dbReference>
<comment type="caution">
    <text evidence="3">The sequence shown here is derived from an EMBL/GenBank/DDBJ whole genome shotgun (WGS) entry which is preliminary data.</text>
</comment>
<dbReference type="InterPro" id="IPR036866">
    <property type="entry name" value="RibonucZ/Hydroxyglut_hydro"/>
</dbReference>
<gene>
    <name evidence="3" type="ORF">OBE_14484</name>
</gene>
<proteinExistence type="predicted"/>
<dbReference type="InterPro" id="IPR050698">
    <property type="entry name" value="MBL"/>
</dbReference>
<dbReference type="PANTHER" id="PTHR11203:SF37">
    <property type="entry name" value="INTEGRATOR COMPLEX SUBUNIT 11"/>
    <property type="match status" value="1"/>
</dbReference>
<keyword evidence="1 3" id="KW-0378">Hydrolase</keyword>
<dbReference type="Pfam" id="PF07521">
    <property type="entry name" value="RMMBL"/>
    <property type="match status" value="1"/>
</dbReference>
<sequence>SKDEAFQKEYETLMRAPVYVDSPLAISATEVFKNNEDLFDDETKAIMERGDNPLEFPGLKFTRTADESKALNESDEPSIIISASGMCEVGRIKHHLKHNIWNPNSTILFVGYQAPGTLGRSIVDGAKKVKIFGEEFSVKARIEYIEGYSGHADQEWLLNFVYSFIKKPKHIFLVHGEPNGQLVLKNKIVDTTQIPVTIPGYGEKYTLDDNFTVEKKYEDPIDKRYLRLEVLDRIETLQEEIEDMKNIIKED</sequence>
<dbReference type="PANTHER" id="PTHR11203">
    <property type="entry name" value="CLEAVAGE AND POLYADENYLATION SPECIFICITY FACTOR FAMILY MEMBER"/>
    <property type="match status" value="1"/>
</dbReference>
<dbReference type="AlphaFoldDB" id="K1RWR4"/>
<dbReference type="InterPro" id="IPR022712">
    <property type="entry name" value="Beta_Casp"/>
</dbReference>
<dbReference type="EMBL" id="AJWZ01009988">
    <property type="protein sequence ID" value="EKC49738.1"/>
    <property type="molecule type" value="Genomic_DNA"/>
</dbReference>
<dbReference type="Pfam" id="PF10996">
    <property type="entry name" value="Beta-Casp"/>
    <property type="match status" value="1"/>
</dbReference>
<protein>
    <submittedName>
        <fullName evidence="3">RNA-metabolising metallo-beta-lactamase</fullName>
        <ecNumber evidence="3">3.1.-.-</ecNumber>
    </submittedName>
</protein>
<name>K1RWR4_9ZZZZ</name>
<evidence type="ECO:0000313" key="3">
    <source>
        <dbReference type="EMBL" id="EKC49738.1"/>
    </source>
</evidence>
<evidence type="ECO:0000256" key="1">
    <source>
        <dbReference type="ARBA" id="ARBA00022801"/>
    </source>
</evidence>
<accession>K1RWR4</accession>
<dbReference type="SMART" id="SM01027">
    <property type="entry name" value="Beta-Casp"/>
    <property type="match status" value="1"/>
</dbReference>
<organism evidence="3">
    <name type="scientific">human gut metagenome</name>
    <dbReference type="NCBI Taxonomy" id="408170"/>
    <lineage>
        <taxon>unclassified sequences</taxon>
        <taxon>metagenomes</taxon>
        <taxon>organismal metagenomes</taxon>
    </lineage>
</organism>
<feature type="domain" description="Beta-Casp" evidence="2">
    <location>
        <begin position="6"/>
        <end position="122"/>
    </location>
</feature>
<dbReference type="GO" id="GO:0004521">
    <property type="term" value="F:RNA endonuclease activity"/>
    <property type="evidence" value="ECO:0007669"/>
    <property type="project" value="TreeGrafter"/>
</dbReference>
<feature type="non-terminal residue" evidence="3">
    <location>
        <position position="1"/>
    </location>
</feature>
<feature type="non-terminal residue" evidence="3">
    <location>
        <position position="251"/>
    </location>
</feature>
<dbReference type="SUPFAM" id="SSF56281">
    <property type="entry name" value="Metallo-hydrolase/oxidoreductase"/>
    <property type="match status" value="1"/>
</dbReference>
<reference evidence="3" key="1">
    <citation type="journal article" date="2013" name="Environ. Microbiol.">
        <title>Microbiota from the distal guts of lean and obese adolescents exhibit partial functional redundancy besides clear differences in community structure.</title>
        <authorList>
            <person name="Ferrer M."/>
            <person name="Ruiz A."/>
            <person name="Lanza F."/>
            <person name="Haange S.B."/>
            <person name="Oberbach A."/>
            <person name="Till H."/>
            <person name="Bargiela R."/>
            <person name="Campoy C."/>
            <person name="Segura M.T."/>
            <person name="Richter M."/>
            <person name="von Bergen M."/>
            <person name="Seifert J."/>
            <person name="Suarez A."/>
        </authorList>
    </citation>
    <scope>NUCLEOTIDE SEQUENCE</scope>
</reference>
<dbReference type="Gene3D" id="3.40.50.10890">
    <property type="match status" value="1"/>
</dbReference>
<dbReference type="EC" id="3.1.-.-" evidence="3"/>
<dbReference type="InterPro" id="IPR011108">
    <property type="entry name" value="RMMBL"/>
</dbReference>